<protein>
    <submittedName>
        <fullName evidence="3">ParM/StbA family protein</fullName>
    </submittedName>
</protein>
<evidence type="ECO:0000259" key="2">
    <source>
        <dbReference type="Pfam" id="PF21522"/>
    </source>
</evidence>
<gene>
    <name evidence="3" type="ORF">C4544_05295</name>
</gene>
<name>A0A419DB65_9BACT</name>
<dbReference type="AlphaFoldDB" id="A0A419DB65"/>
<dbReference type="InterPro" id="IPR040607">
    <property type="entry name" value="ALP_N"/>
</dbReference>
<dbReference type="Pfam" id="PF21522">
    <property type="entry name" value="MreB-like_C"/>
    <property type="match status" value="1"/>
</dbReference>
<feature type="domain" description="Actin-like protein N-terminal" evidence="1">
    <location>
        <begin position="6"/>
        <end position="154"/>
    </location>
</feature>
<reference evidence="3 4" key="1">
    <citation type="journal article" date="2017" name="ISME J.">
        <title>Energy and carbon metabolisms in a deep terrestrial subsurface fluid microbial community.</title>
        <authorList>
            <person name="Momper L."/>
            <person name="Jungbluth S.P."/>
            <person name="Lee M.D."/>
            <person name="Amend J.P."/>
        </authorList>
    </citation>
    <scope>NUCLEOTIDE SEQUENCE [LARGE SCALE GENOMIC DNA]</scope>
    <source>
        <strain evidence="3">SURF_29</strain>
    </source>
</reference>
<dbReference type="Pfam" id="PF17989">
    <property type="entry name" value="ALP_N"/>
    <property type="match status" value="1"/>
</dbReference>
<accession>A0A419DB65</accession>
<evidence type="ECO:0000259" key="1">
    <source>
        <dbReference type="Pfam" id="PF17989"/>
    </source>
</evidence>
<dbReference type="InterPro" id="IPR049067">
    <property type="entry name" value="MreB-like_C"/>
</dbReference>
<evidence type="ECO:0000313" key="3">
    <source>
        <dbReference type="EMBL" id="RJO60302.1"/>
    </source>
</evidence>
<organism evidence="3 4">
    <name type="scientific">candidate division WS5 bacterium</name>
    <dbReference type="NCBI Taxonomy" id="2093353"/>
    <lineage>
        <taxon>Bacteria</taxon>
        <taxon>candidate division WS5</taxon>
    </lineage>
</organism>
<dbReference type="EMBL" id="QZJW01000047">
    <property type="protein sequence ID" value="RJO60302.1"/>
    <property type="molecule type" value="Genomic_DNA"/>
</dbReference>
<evidence type="ECO:0000313" key="4">
    <source>
        <dbReference type="Proteomes" id="UP000285655"/>
    </source>
</evidence>
<dbReference type="InterPro" id="IPR043129">
    <property type="entry name" value="ATPase_NBD"/>
</dbReference>
<comment type="caution">
    <text evidence="3">The sequence shown here is derived from an EMBL/GenBank/DDBJ whole genome shotgun (WGS) entry which is preliminary data.</text>
</comment>
<feature type="domain" description="Actin homologue MreB-like C-terminal" evidence="2">
    <location>
        <begin position="174"/>
        <end position="289"/>
    </location>
</feature>
<sequence>MPAISGIDIGYGFTKIYYSQNSTGSEDSCRFDMFPSAVSKFIPKMTFSDSQSIVTVNNEQFLVGESAVREGIGMINTRQSDFVGSNAYCAILSLALARTSVNPDIMILGLPPGQYNRQYADMIMEKVRSARIALPNGTLTGVPRTIRYIPQGSGIFFSHLRNEENDVFNLRVAVLDVGYYTLDTLFLVKGKYVENSAQSRQLGVSCLYEQVRKEFQNEFRVSLKSHMTIEQILNTGKVTIMGRSYEFDARRILEAYNAEVSSNVSNYIENLPDEVDVLIGGGGGVKYLNSGAFKYRFLITDHPQFANARGYFEYGKHVMARG</sequence>
<dbReference type="Proteomes" id="UP000285655">
    <property type="component" value="Unassembled WGS sequence"/>
</dbReference>
<dbReference type="Gene3D" id="3.30.420.40">
    <property type="match status" value="2"/>
</dbReference>
<proteinExistence type="predicted"/>
<dbReference type="SUPFAM" id="SSF53067">
    <property type="entry name" value="Actin-like ATPase domain"/>
    <property type="match status" value="2"/>
</dbReference>